<accession>A0A9E7C119</accession>
<dbReference type="EMBL" id="CP087164">
    <property type="protein sequence ID" value="UGS37020.1"/>
    <property type="molecule type" value="Genomic_DNA"/>
</dbReference>
<gene>
    <name evidence="2" type="ORF">DSM104329_03432</name>
</gene>
<name>A0A9E7C119_9ACTN</name>
<dbReference type="AlphaFoldDB" id="A0A9E7C119"/>
<dbReference type="Pfam" id="PF01455">
    <property type="entry name" value="HupF_HypC"/>
    <property type="match status" value="1"/>
</dbReference>
<evidence type="ECO:0000313" key="3">
    <source>
        <dbReference type="Proteomes" id="UP001162834"/>
    </source>
</evidence>
<protein>
    <recommendedName>
        <fullName evidence="4">Hydrogenase assembly protein HupF</fullName>
    </recommendedName>
</protein>
<dbReference type="KEGG" id="sbae:DSM104329_03432"/>
<comment type="similarity">
    <text evidence="1">Belongs to the HupF/HypC family.</text>
</comment>
<evidence type="ECO:0000256" key="1">
    <source>
        <dbReference type="ARBA" id="ARBA00006018"/>
    </source>
</evidence>
<dbReference type="RefSeq" id="WP_259311082.1">
    <property type="nucleotide sequence ID" value="NZ_CP087164.1"/>
</dbReference>
<keyword evidence="3" id="KW-1185">Reference proteome</keyword>
<dbReference type="InterPro" id="IPR001109">
    <property type="entry name" value="Hydrogenase_HupF/HypC"/>
</dbReference>
<dbReference type="Proteomes" id="UP001162834">
    <property type="component" value="Chromosome"/>
</dbReference>
<dbReference type="SUPFAM" id="SSF159127">
    <property type="entry name" value="HupF/HypC-like"/>
    <property type="match status" value="1"/>
</dbReference>
<evidence type="ECO:0008006" key="4">
    <source>
        <dbReference type="Google" id="ProtNLM"/>
    </source>
</evidence>
<organism evidence="2 3">
    <name type="scientific">Capillimicrobium parvum</name>
    <dbReference type="NCBI Taxonomy" id="2884022"/>
    <lineage>
        <taxon>Bacteria</taxon>
        <taxon>Bacillati</taxon>
        <taxon>Actinomycetota</taxon>
        <taxon>Thermoleophilia</taxon>
        <taxon>Solirubrobacterales</taxon>
        <taxon>Capillimicrobiaceae</taxon>
        <taxon>Capillimicrobium</taxon>
    </lineage>
</organism>
<dbReference type="Gene3D" id="2.30.30.140">
    <property type="match status" value="1"/>
</dbReference>
<reference evidence="2" key="1">
    <citation type="journal article" date="2022" name="Int. J. Syst. Evol. Microbiol.">
        <title>Pseudomonas aegrilactucae sp. nov. and Pseudomonas morbosilactucae sp. nov., pathogens causing bacterial rot of lettuce in Japan.</title>
        <authorList>
            <person name="Sawada H."/>
            <person name="Fujikawa T."/>
            <person name="Satou M."/>
        </authorList>
    </citation>
    <scope>NUCLEOTIDE SEQUENCE</scope>
    <source>
        <strain evidence="2">0166_1</strain>
    </source>
</reference>
<sequence length="77" mass="7964">MTELCPPGGHCATCGDEADAMRVLRVDEERGLALCEDEHGTRRTVEVALVAPVAAGGRVLVHAGVAIAALEAQEAAR</sequence>
<proteinExistence type="inferred from homology"/>
<evidence type="ECO:0000313" key="2">
    <source>
        <dbReference type="EMBL" id="UGS37020.1"/>
    </source>
</evidence>